<dbReference type="InParanoid" id="E3N5J6"/>
<accession>E3N5J6</accession>
<dbReference type="EMBL" id="DS268532">
    <property type="protein sequence ID" value="EFO87205.1"/>
    <property type="molecule type" value="Genomic_DNA"/>
</dbReference>
<dbReference type="Proteomes" id="UP000008281">
    <property type="component" value="Unassembled WGS sequence"/>
</dbReference>
<organism evidence="2">
    <name type="scientific">Caenorhabditis remanei</name>
    <name type="common">Caenorhabditis vulgaris</name>
    <dbReference type="NCBI Taxonomy" id="31234"/>
    <lineage>
        <taxon>Eukaryota</taxon>
        <taxon>Metazoa</taxon>
        <taxon>Ecdysozoa</taxon>
        <taxon>Nematoda</taxon>
        <taxon>Chromadorea</taxon>
        <taxon>Rhabditida</taxon>
        <taxon>Rhabditina</taxon>
        <taxon>Rhabditomorpha</taxon>
        <taxon>Rhabditoidea</taxon>
        <taxon>Rhabditidae</taxon>
        <taxon>Peloderinae</taxon>
        <taxon>Caenorhabditis</taxon>
    </lineage>
</organism>
<dbReference type="HOGENOM" id="CLU_1972531_0_0_1"/>
<reference evidence="1" key="1">
    <citation type="submission" date="2007-07" db="EMBL/GenBank/DDBJ databases">
        <title>PCAP assembly of the Caenorhabditis remanei genome.</title>
        <authorList>
            <consortium name="The Caenorhabditis remanei Sequencing Consortium"/>
            <person name="Wilson R.K."/>
        </authorList>
    </citation>
    <scope>NUCLEOTIDE SEQUENCE [LARGE SCALE GENOMIC DNA]</scope>
    <source>
        <strain evidence="1">PB4641</strain>
    </source>
</reference>
<sequence length="127" mass="15195">MEETPEYLWCGKIILFGQKKWNKNDILGEGEFCGVPEGVKEMNFDFSGKGYLSRDYKINYQLTHNCTIDNLTRCIRPDYFTQFDPRIMSKMEFKFNAWNYGEARACIHPYNLKKFNDWNDICEKIFE</sequence>
<evidence type="ECO:0000313" key="1">
    <source>
        <dbReference type="EMBL" id="EFO87205.1"/>
    </source>
</evidence>
<gene>
    <name evidence="1" type="ORF">CRE_27825</name>
</gene>
<protein>
    <submittedName>
        <fullName evidence="1">Uncharacterized protein</fullName>
    </submittedName>
</protein>
<dbReference type="AlphaFoldDB" id="E3N5J6"/>
<name>E3N5J6_CAERE</name>
<keyword evidence="2" id="KW-1185">Reference proteome</keyword>
<evidence type="ECO:0000313" key="2">
    <source>
        <dbReference type="Proteomes" id="UP000008281"/>
    </source>
</evidence>
<proteinExistence type="predicted"/>
<dbReference type="OrthoDB" id="5900086at2759"/>
<dbReference type="InterPro" id="IPR008588">
    <property type="entry name" value="DUF870_CAE_spp"/>
</dbReference>
<dbReference type="Pfam" id="PF05912">
    <property type="entry name" value="DUF870"/>
    <property type="match status" value="1"/>
</dbReference>